<evidence type="ECO:0000313" key="3">
    <source>
        <dbReference type="EMBL" id="QHT85714.1"/>
    </source>
</evidence>
<evidence type="ECO:0000256" key="1">
    <source>
        <dbReference type="SAM" id="Phobius"/>
    </source>
</evidence>
<protein>
    <recommendedName>
        <fullName evidence="2">DUF5672 domain-containing protein</fullName>
    </recommendedName>
</protein>
<sequence length="266" mass="31770">MYSMNKYIILILIIVILFLIFYNYLWKIEKYQEKSIYTAIIIEPREHKSLEFVMTNFTDNLDERWNFIVFHGNKNEEFVNNIIKNKLQNQIHRIKLLNLNVDNLTINDYNALFYDKSFYDNIPTEVFLVFQTDTIICKNFKDNIYKFIEYDYSGAPWTDGNVGNGGLSLRRKSKMLEILEKCGDRKYYNSEEKSYWNEDMIFSNVLCSDLLQLNKPNFENSKEFSTETVYSDKSFGMHAPWKHINEDNIKSINEYCPDLNTLINLQ</sequence>
<evidence type="ECO:0000259" key="2">
    <source>
        <dbReference type="Pfam" id="PF18922"/>
    </source>
</evidence>
<dbReference type="Pfam" id="PF18922">
    <property type="entry name" value="DUF5672"/>
    <property type="match status" value="1"/>
</dbReference>
<reference evidence="3" key="1">
    <citation type="journal article" date="2020" name="Nature">
        <title>Giant virus diversity and host interactions through global metagenomics.</title>
        <authorList>
            <person name="Schulz F."/>
            <person name="Roux S."/>
            <person name="Paez-Espino D."/>
            <person name="Jungbluth S."/>
            <person name="Walsh D.A."/>
            <person name="Denef V.J."/>
            <person name="McMahon K.D."/>
            <person name="Konstantinidis K.T."/>
            <person name="Eloe-Fadrosh E.A."/>
            <person name="Kyrpides N.C."/>
            <person name="Woyke T."/>
        </authorList>
    </citation>
    <scope>NUCLEOTIDE SEQUENCE</scope>
    <source>
        <strain evidence="3">GVMAG-M-3300023184-182</strain>
    </source>
</reference>
<proteinExistence type="predicted"/>
<dbReference type="AlphaFoldDB" id="A0A6C0HYQ1"/>
<dbReference type="EMBL" id="MN740044">
    <property type="protein sequence ID" value="QHT85714.1"/>
    <property type="molecule type" value="Genomic_DNA"/>
</dbReference>
<keyword evidence="1" id="KW-0472">Membrane</keyword>
<name>A0A6C0HYQ1_9ZZZZ</name>
<dbReference type="InterPro" id="IPR043729">
    <property type="entry name" value="DUF5672"/>
</dbReference>
<keyword evidence="1" id="KW-1133">Transmembrane helix</keyword>
<keyword evidence="1" id="KW-0812">Transmembrane</keyword>
<feature type="domain" description="DUF5672" evidence="2">
    <location>
        <begin position="105"/>
        <end position="238"/>
    </location>
</feature>
<accession>A0A6C0HYQ1</accession>
<organism evidence="3">
    <name type="scientific">viral metagenome</name>
    <dbReference type="NCBI Taxonomy" id="1070528"/>
    <lineage>
        <taxon>unclassified sequences</taxon>
        <taxon>metagenomes</taxon>
        <taxon>organismal metagenomes</taxon>
    </lineage>
</organism>
<feature type="transmembrane region" description="Helical" evidence="1">
    <location>
        <begin position="7"/>
        <end position="26"/>
    </location>
</feature>